<sequence>MMEYVKEAGSSEEKHEPSTCFKYCVDNFGKLLEVSLVLRLLWVLIIIRELVAKIISAAHYVIFPDWDLEAQIPFGVQHCPKQTRIDAWALGAEVKTAVDVCSAQGQDGGRIGAGRLGAWRRGQALQIQVRSLAYRIHARIAELGAQFNRAEEITGDNAALWGHMTSESSSVYAKKKKGPLLAQSAMLTAWMLMKVNSW</sequence>
<reference evidence="1" key="1">
    <citation type="submission" date="2023-10" db="EMBL/GenBank/DDBJ databases">
        <authorList>
            <person name="Chen Y."/>
            <person name="Shah S."/>
            <person name="Dougan E. K."/>
            <person name="Thang M."/>
            <person name="Chan C."/>
        </authorList>
    </citation>
    <scope>NUCLEOTIDE SEQUENCE [LARGE SCALE GENOMIC DNA]</scope>
</reference>
<gene>
    <name evidence="1" type="ORF">PCOR1329_LOCUS80099</name>
</gene>
<proteinExistence type="predicted"/>
<accession>A0ABN9XV32</accession>
<name>A0ABN9XV32_9DINO</name>
<protein>
    <submittedName>
        <fullName evidence="1">Uncharacterized protein</fullName>
    </submittedName>
</protein>
<dbReference type="EMBL" id="CAUYUJ010021315">
    <property type="protein sequence ID" value="CAK0903923.1"/>
    <property type="molecule type" value="Genomic_DNA"/>
</dbReference>
<organism evidence="1 2">
    <name type="scientific">Prorocentrum cordatum</name>
    <dbReference type="NCBI Taxonomy" id="2364126"/>
    <lineage>
        <taxon>Eukaryota</taxon>
        <taxon>Sar</taxon>
        <taxon>Alveolata</taxon>
        <taxon>Dinophyceae</taxon>
        <taxon>Prorocentrales</taxon>
        <taxon>Prorocentraceae</taxon>
        <taxon>Prorocentrum</taxon>
    </lineage>
</organism>
<keyword evidence="2" id="KW-1185">Reference proteome</keyword>
<comment type="caution">
    <text evidence="1">The sequence shown here is derived from an EMBL/GenBank/DDBJ whole genome shotgun (WGS) entry which is preliminary data.</text>
</comment>
<evidence type="ECO:0000313" key="1">
    <source>
        <dbReference type="EMBL" id="CAK0903923.1"/>
    </source>
</evidence>
<evidence type="ECO:0000313" key="2">
    <source>
        <dbReference type="Proteomes" id="UP001189429"/>
    </source>
</evidence>
<dbReference type="Proteomes" id="UP001189429">
    <property type="component" value="Unassembled WGS sequence"/>
</dbReference>